<name>A0AC35TS61_9BILA</name>
<reference evidence="2" key="1">
    <citation type="submission" date="2016-11" db="UniProtKB">
        <authorList>
            <consortium name="WormBaseParasite"/>
        </authorList>
    </citation>
    <scope>IDENTIFICATION</scope>
    <source>
        <strain evidence="2">KR3021</strain>
    </source>
</reference>
<evidence type="ECO:0000313" key="2">
    <source>
        <dbReference type="WBParaSite" id="RSKR_0000379400.1"/>
    </source>
</evidence>
<accession>A0AC35TS61</accession>
<organism evidence="1 2">
    <name type="scientific">Rhabditophanes sp. KR3021</name>
    <dbReference type="NCBI Taxonomy" id="114890"/>
    <lineage>
        <taxon>Eukaryota</taxon>
        <taxon>Metazoa</taxon>
        <taxon>Ecdysozoa</taxon>
        <taxon>Nematoda</taxon>
        <taxon>Chromadorea</taxon>
        <taxon>Rhabditida</taxon>
        <taxon>Tylenchina</taxon>
        <taxon>Panagrolaimomorpha</taxon>
        <taxon>Strongyloidoidea</taxon>
        <taxon>Alloionematidae</taxon>
        <taxon>Rhabditophanes</taxon>
    </lineage>
</organism>
<dbReference type="Proteomes" id="UP000095286">
    <property type="component" value="Unplaced"/>
</dbReference>
<evidence type="ECO:0000313" key="1">
    <source>
        <dbReference type="Proteomes" id="UP000095286"/>
    </source>
</evidence>
<dbReference type="WBParaSite" id="RSKR_0000379400.1">
    <property type="protein sequence ID" value="RSKR_0000379400.1"/>
    <property type="gene ID" value="RSKR_0000379400"/>
</dbReference>
<proteinExistence type="predicted"/>
<sequence>MALTPSVYHNISDNIFPDHVWMNVFQYVPLKQRIGIFSIVSRAMRDLVRRSVRDVAFYKDMLDQLDDNRLNLFLRQYGYYLKHINLDLYKATLRTSQGNWRQTVLNIISIGKNITSLDVLICERHKLRDTDVMKIFKYCNKLTTIRIDAQFLTGYCFANSPKTITHLELEMCFRFSAESFTKLLYLKRLKTLHMSQMLVLSDDLIAKLVQKLNFLETLSIVSNVGSQYEELTTKGLTELAYLPRLTALNLEGLPMVNDDYLKAICDSKYSFTQRIEKLSLAHCQNISSVGLMELEKCDSLTALNLDGVKNNDISAGLIRLSSKGNLRKLLLADETSVSLGALYSVIYQSKNLRYLDVTNFKPQFDEGVYQKFYQLFAEQQERVSLVVMTEKHQPWIRFPHIRNEFGVPKLCIYSLATESLGEEVMSGGSVVMNEKITQIPPGFTEPWLRIGNRYRALWAYLGPGASPRQPPASTPVQENNSKISPGNKYSNERFGQGKFSHDRKHCETFRMNNNEGTPRNTQYTRLPLSVKNNNNSGYSGEMKKMSLNRLKQGNNSRFPPMNSSNFRQTKGYGQGGEDFPNLGGSMNEGRSLNTNTYKKLKSYTSGKYGMFDKYENNNENAFSSAVHNTPQENRNFEDFPYSSKFEHSTLMNVPGEKAANDAFFGCNNLPQYNGSFSSAFSNTGSNKFDFANMPAFTGFDNYAKTPSPKHNSFNNFGLDFGTNTPSDSPFRPFSYENTSGNSNSLNDHFGRSLQINSMQAPYF</sequence>
<protein>
    <submittedName>
        <fullName evidence="2">F-box domain-containing protein</fullName>
    </submittedName>
</protein>